<reference evidence="3" key="1">
    <citation type="journal article" date="2010" name="Nat. Biotechnol.">
        <title>Draft genome sequence of the oilseed species Ricinus communis.</title>
        <authorList>
            <person name="Chan A.P."/>
            <person name="Crabtree J."/>
            <person name="Zhao Q."/>
            <person name="Lorenzi H."/>
            <person name="Orvis J."/>
            <person name="Puiu D."/>
            <person name="Melake-Berhan A."/>
            <person name="Jones K.M."/>
            <person name="Redman J."/>
            <person name="Chen G."/>
            <person name="Cahoon E.B."/>
            <person name="Gedil M."/>
            <person name="Stanke M."/>
            <person name="Haas B.J."/>
            <person name="Wortman J.R."/>
            <person name="Fraser-Liggett C.M."/>
            <person name="Ravel J."/>
            <person name="Rabinowicz P.D."/>
        </authorList>
    </citation>
    <scope>NUCLEOTIDE SEQUENCE [LARGE SCALE GENOMIC DNA]</scope>
    <source>
        <strain evidence="3">cv. Hale</strain>
    </source>
</reference>
<organism evidence="2 3">
    <name type="scientific">Ricinus communis</name>
    <name type="common">Castor bean</name>
    <dbReference type="NCBI Taxonomy" id="3988"/>
    <lineage>
        <taxon>Eukaryota</taxon>
        <taxon>Viridiplantae</taxon>
        <taxon>Streptophyta</taxon>
        <taxon>Embryophyta</taxon>
        <taxon>Tracheophyta</taxon>
        <taxon>Spermatophyta</taxon>
        <taxon>Magnoliopsida</taxon>
        <taxon>eudicotyledons</taxon>
        <taxon>Gunneridae</taxon>
        <taxon>Pentapetalae</taxon>
        <taxon>rosids</taxon>
        <taxon>fabids</taxon>
        <taxon>Malpighiales</taxon>
        <taxon>Euphorbiaceae</taxon>
        <taxon>Acalyphoideae</taxon>
        <taxon>Acalypheae</taxon>
        <taxon>Ricinus</taxon>
    </lineage>
</organism>
<dbReference type="Proteomes" id="UP000008311">
    <property type="component" value="Unassembled WGS sequence"/>
</dbReference>
<sequence length="60" mass="6524">SVSNSVQAILWVTRSPRRGHSDAEGPDKHSRPVTDPLVGDGVERPQSPLAIVSFCLDAWE</sequence>
<name>B9S597_RICCO</name>
<feature type="region of interest" description="Disordered" evidence="1">
    <location>
        <begin position="13"/>
        <end position="44"/>
    </location>
</feature>
<feature type="non-terminal residue" evidence="2">
    <location>
        <position position="60"/>
    </location>
</feature>
<evidence type="ECO:0000256" key="1">
    <source>
        <dbReference type="SAM" id="MobiDB-lite"/>
    </source>
</evidence>
<gene>
    <name evidence="2" type="ORF">RCOM_0794920</name>
</gene>
<evidence type="ECO:0000313" key="3">
    <source>
        <dbReference type="Proteomes" id="UP000008311"/>
    </source>
</evidence>
<dbReference type="AlphaFoldDB" id="B9S597"/>
<dbReference type="InParanoid" id="B9S597"/>
<evidence type="ECO:0000313" key="2">
    <source>
        <dbReference type="EMBL" id="EEF41216.1"/>
    </source>
</evidence>
<feature type="compositionally biased region" description="Basic and acidic residues" evidence="1">
    <location>
        <begin position="19"/>
        <end position="32"/>
    </location>
</feature>
<accession>B9S597</accession>
<dbReference type="EMBL" id="EQ973869">
    <property type="protein sequence ID" value="EEF41216.1"/>
    <property type="molecule type" value="Genomic_DNA"/>
</dbReference>
<proteinExistence type="predicted"/>
<protein>
    <submittedName>
        <fullName evidence="2">Uncharacterized protein</fullName>
    </submittedName>
</protein>
<keyword evidence="3" id="KW-1185">Reference proteome</keyword>
<feature type="non-terminal residue" evidence="2">
    <location>
        <position position="1"/>
    </location>
</feature>